<feature type="region of interest" description="Disordered" evidence="5">
    <location>
        <begin position="101"/>
        <end position="137"/>
    </location>
</feature>
<keyword evidence="2 4" id="KW-0863">Zinc-finger</keyword>
<dbReference type="Proteomes" id="UP001061958">
    <property type="component" value="Unassembled WGS sequence"/>
</dbReference>
<keyword evidence="6" id="KW-0812">Transmembrane</keyword>
<evidence type="ECO:0000313" key="9">
    <source>
        <dbReference type="Proteomes" id="UP001061958"/>
    </source>
</evidence>
<evidence type="ECO:0000313" key="8">
    <source>
        <dbReference type="EMBL" id="GJQ08261.1"/>
    </source>
</evidence>
<reference evidence="8" key="1">
    <citation type="journal article" date="2022" name="Proc. Natl. Acad. Sci. U.S.A.">
        <title>Life cycle and functional genomics of the unicellular red alga Galdieria for elucidating algal and plant evolution and industrial use.</title>
        <authorList>
            <person name="Hirooka S."/>
            <person name="Itabashi T."/>
            <person name="Ichinose T.M."/>
            <person name="Onuma R."/>
            <person name="Fujiwara T."/>
            <person name="Yamashita S."/>
            <person name="Jong L.W."/>
            <person name="Tomita R."/>
            <person name="Iwane A.H."/>
            <person name="Miyagishima S.Y."/>
        </authorList>
    </citation>
    <scope>NUCLEOTIDE SEQUENCE</scope>
    <source>
        <strain evidence="8">NBRC 102759</strain>
    </source>
</reference>
<feature type="domain" description="RING-type" evidence="7">
    <location>
        <begin position="164"/>
        <end position="205"/>
    </location>
</feature>
<dbReference type="Gene3D" id="3.30.40.10">
    <property type="entry name" value="Zinc/RING finger domain, C3HC4 (zinc finger)"/>
    <property type="match status" value="1"/>
</dbReference>
<dbReference type="PANTHER" id="PTHR45798:SF88">
    <property type="entry name" value="RING-H2 FINGER PROTEIN ATL61-RELATED"/>
    <property type="match status" value="1"/>
</dbReference>
<evidence type="ECO:0000256" key="6">
    <source>
        <dbReference type="SAM" id="Phobius"/>
    </source>
</evidence>
<dbReference type="SUPFAM" id="SSF57850">
    <property type="entry name" value="RING/U-box"/>
    <property type="match status" value="1"/>
</dbReference>
<dbReference type="PROSITE" id="PS50089">
    <property type="entry name" value="ZF_RING_2"/>
    <property type="match status" value="1"/>
</dbReference>
<name>A0A9C7UMH5_9RHOD</name>
<keyword evidence="6" id="KW-0472">Membrane</keyword>
<sequence length="241" mass="27450">MKGLPESALIAIFVVVLVLASFIVVLAVIFRHRGEIRRWQRRVVRRPRLSIQSLGRQQGLTLEEISHYCPLFEYYGQDEKLKPCFDDDELPEDSWWKEQIEKKERDTTATSPDTQGEDWVTSSVLSTEKGSSSEEKANSCRANEDWKKTLSEKNGSCYFREAICAICLEELVPPCLVRILRCQHGFHAQCVTHWLLSANRCPLCNVICIERGQKSETVENNTAEAMGSNSEQTSMEAVHVV</sequence>
<dbReference type="SMART" id="SM00184">
    <property type="entry name" value="RING"/>
    <property type="match status" value="1"/>
</dbReference>
<reference evidence="8" key="2">
    <citation type="submission" date="2022-01" db="EMBL/GenBank/DDBJ databases">
        <authorList>
            <person name="Hirooka S."/>
            <person name="Miyagishima S.Y."/>
        </authorList>
    </citation>
    <scope>NUCLEOTIDE SEQUENCE</scope>
    <source>
        <strain evidence="8">NBRC 102759</strain>
    </source>
</reference>
<comment type="caution">
    <text evidence="8">The sequence shown here is derived from an EMBL/GenBank/DDBJ whole genome shotgun (WGS) entry which is preliminary data.</text>
</comment>
<dbReference type="OrthoDB" id="8062037at2759"/>
<protein>
    <recommendedName>
        <fullName evidence="7">RING-type domain-containing protein</fullName>
    </recommendedName>
</protein>
<keyword evidence="3" id="KW-0862">Zinc</keyword>
<accession>A0A9C7UMH5</accession>
<keyword evidence="1" id="KW-0479">Metal-binding</keyword>
<dbReference type="InterPro" id="IPR052788">
    <property type="entry name" value="RING-type_E3_ligase_ATL"/>
</dbReference>
<gene>
    <name evidence="8" type="ORF">GpartN1_g52.t1</name>
</gene>
<keyword evidence="9" id="KW-1185">Reference proteome</keyword>
<evidence type="ECO:0000256" key="4">
    <source>
        <dbReference type="PROSITE-ProRule" id="PRU00175"/>
    </source>
</evidence>
<dbReference type="AlphaFoldDB" id="A0A9C7UMH5"/>
<dbReference type="InterPro" id="IPR013083">
    <property type="entry name" value="Znf_RING/FYVE/PHD"/>
</dbReference>
<evidence type="ECO:0000256" key="5">
    <source>
        <dbReference type="SAM" id="MobiDB-lite"/>
    </source>
</evidence>
<evidence type="ECO:0000259" key="7">
    <source>
        <dbReference type="PROSITE" id="PS50089"/>
    </source>
</evidence>
<dbReference type="GO" id="GO:0008270">
    <property type="term" value="F:zinc ion binding"/>
    <property type="evidence" value="ECO:0007669"/>
    <property type="project" value="UniProtKB-KW"/>
</dbReference>
<proteinExistence type="predicted"/>
<dbReference type="Pfam" id="PF13639">
    <property type="entry name" value="zf-RING_2"/>
    <property type="match status" value="1"/>
</dbReference>
<evidence type="ECO:0000256" key="2">
    <source>
        <dbReference type="ARBA" id="ARBA00022771"/>
    </source>
</evidence>
<feature type="transmembrane region" description="Helical" evidence="6">
    <location>
        <begin position="6"/>
        <end position="30"/>
    </location>
</feature>
<organism evidence="8 9">
    <name type="scientific">Galdieria partita</name>
    <dbReference type="NCBI Taxonomy" id="83374"/>
    <lineage>
        <taxon>Eukaryota</taxon>
        <taxon>Rhodophyta</taxon>
        <taxon>Bangiophyceae</taxon>
        <taxon>Galdieriales</taxon>
        <taxon>Galdieriaceae</taxon>
        <taxon>Galdieria</taxon>
    </lineage>
</organism>
<feature type="compositionally biased region" description="Polar residues" evidence="5">
    <location>
        <begin position="108"/>
        <end position="130"/>
    </location>
</feature>
<evidence type="ECO:0000256" key="1">
    <source>
        <dbReference type="ARBA" id="ARBA00022723"/>
    </source>
</evidence>
<dbReference type="InterPro" id="IPR001841">
    <property type="entry name" value="Znf_RING"/>
</dbReference>
<dbReference type="PANTHER" id="PTHR45798">
    <property type="entry name" value="RING-H2 FINGER PROTEIN ATL61-RELATED-RELATED"/>
    <property type="match status" value="1"/>
</dbReference>
<evidence type="ECO:0000256" key="3">
    <source>
        <dbReference type="ARBA" id="ARBA00022833"/>
    </source>
</evidence>
<keyword evidence="6" id="KW-1133">Transmembrane helix</keyword>
<dbReference type="EMBL" id="BQMJ01000001">
    <property type="protein sequence ID" value="GJQ08261.1"/>
    <property type="molecule type" value="Genomic_DNA"/>
</dbReference>